<protein>
    <recommendedName>
        <fullName evidence="3">F-box protein interaction domain protein</fullName>
    </recommendedName>
</protein>
<sequence>MFGELLKLFLRTLLLSDSGHCNSVYLNCTVNWLACMRDHSIHNSVLKYVIVSLDLGTETYSRMFPPKPFDKKLSIVPVPEHVCVLKGFLCFYHDIKGTDFMIWQMKKFRDKSWIPFLKFSYQNIQMNHEIGSSSLLILRPLHLSENGDTIVLKSNQEDRAILYNRRELAKQRKLELTKRYVG</sequence>
<evidence type="ECO:0000313" key="2">
    <source>
        <dbReference type="EMBL" id="RHN46128.1"/>
    </source>
</evidence>
<dbReference type="EMBL" id="PSQE01000007">
    <property type="protein sequence ID" value="RHN46128.1"/>
    <property type="molecule type" value="Genomic_DNA"/>
</dbReference>
<evidence type="ECO:0000256" key="1">
    <source>
        <dbReference type="SAM" id="SignalP"/>
    </source>
</evidence>
<dbReference type="AlphaFoldDB" id="A0A396H058"/>
<reference evidence="2" key="1">
    <citation type="journal article" date="2018" name="Nat. Plants">
        <title>Whole-genome landscape of Medicago truncatula symbiotic genes.</title>
        <authorList>
            <person name="Pecrix Y."/>
            <person name="Gamas P."/>
            <person name="Carrere S."/>
        </authorList>
    </citation>
    <scope>NUCLEOTIDE SEQUENCE</scope>
    <source>
        <tissue evidence="2">Leaves</tissue>
    </source>
</reference>
<gene>
    <name evidence="2" type="ORF">MtrunA17_Chr7g0238871</name>
</gene>
<dbReference type="Proteomes" id="UP000265566">
    <property type="component" value="Chromosome 7"/>
</dbReference>
<organism evidence="2">
    <name type="scientific">Medicago truncatula</name>
    <name type="common">Barrel medic</name>
    <name type="synonym">Medicago tribuloides</name>
    <dbReference type="NCBI Taxonomy" id="3880"/>
    <lineage>
        <taxon>Eukaryota</taxon>
        <taxon>Viridiplantae</taxon>
        <taxon>Streptophyta</taxon>
        <taxon>Embryophyta</taxon>
        <taxon>Tracheophyta</taxon>
        <taxon>Spermatophyta</taxon>
        <taxon>Magnoliopsida</taxon>
        <taxon>eudicotyledons</taxon>
        <taxon>Gunneridae</taxon>
        <taxon>Pentapetalae</taxon>
        <taxon>rosids</taxon>
        <taxon>fabids</taxon>
        <taxon>Fabales</taxon>
        <taxon>Fabaceae</taxon>
        <taxon>Papilionoideae</taxon>
        <taxon>50 kb inversion clade</taxon>
        <taxon>NPAAA clade</taxon>
        <taxon>Hologalegina</taxon>
        <taxon>IRL clade</taxon>
        <taxon>Trifolieae</taxon>
        <taxon>Medicago</taxon>
    </lineage>
</organism>
<feature type="signal peptide" evidence="1">
    <location>
        <begin position="1"/>
        <end position="21"/>
    </location>
</feature>
<dbReference type="Gramene" id="rna40571">
    <property type="protein sequence ID" value="RHN46128.1"/>
    <property type="gene ID" value="gene40571"/>
</dbReference>
<feature type="chain" id="PRO_5017178435" description="F-box protein interaction domain protein" evidence="1">
    <location>
        <begin position="22"/>
        <end position="182"/>
    </location>
</feature>
<evidence type="ECO:0008006" key="3">
    <source>
        <dbReference type="Google" id="ProtNLM"/>
    </source>
</evidence>
<keyword evidence="1" id="KW-0732">Signal</keyword>
<proteinExistence type="predicted"/>
<comment type="caution">
    <text evidence="2">The sequence shown here is derived from an EMBL/GenBank/DDBJ whole genome shotgun (WGS) entry which is preliminary data.</text>
</comment>
<accession>A0A396H058</accession>
<name>A0A396H058_MEDTR</name>